<dbReference type="RefSeq" id="WP_150945909.1">
    <property type="nucleotide sequence ID" value="NZ_VCMV01000024.1"/>
</dbReference>
<keyword evidence="2" id="KW-0378">Hydrolase</keyword>
<proteinExistence type="predicted"/>
<accession>A0A5N3P8T5</accession>
<dbReference type="GO" id="GO:0016787">
    <property type="term" value="F:hydrolase activity"/>
    <property type="evidence" value="ECO:0007669"/>
    <property type="project" value="UniProtKB-KW"/>
</dbReference>
<evidence type="ECO:0000259" key="4">
    <source>
        <dbReference type="SMART" id="SM00797"/>
    </source>
</evidence>
<sequence>MLDHLTVVEPGMQSTVQDLGRFGLQRYGISAAGPIDPLSMRIANALVGNALDEAVVELTLSGGSYRVEAEHCRLAVAGADMPLTIDGARAESYRAHDLPRGSVVSIGFARKSMRAYLAVAGGFTIEPVLGSRSTHLRSHLGGLDGRALKAGDALPLRRPGIAGRPLTLREQNRPVFTGPVRVLLGPQDEAFTPAGIETFLSSVYTVTSKTDRMGCQLDGPPIEHRNGFNIISDGIVNGSIQVPGSGTPIVLLADRQSTGGYPKIATVVSADLARIGQARIGEPIRFEAVSEEEAARSAVAWNEVLERTIAMIEPVGLAELSTETLMSLNLIGGVVSAQAPSSDEGSSTEAPT</sequence>
<dbReference type="AlphaFoldDB" id="A0A5N3P8T5"/>
<dbReference type="EMBL" id="VCMV01000024">
    <property type="protein sequence ID" value="KAB0266085.1"/>
    <property type="molecule type" value="Genomic_DNA"/>
</dbReference>
<keyword evidence="5" id="KW-0808">Transferase</keyword>
<evidence type="ECO:0000256" key="1">
    <source>
        <dbReference type="ARBA" id="ARBA00022741"/>
    </source>
</evidence>
<reference evidence="5 6" key="1">
    <citation type="journal article" date="2019" name="Microorganisms">
        <title>Genome Insights into the Novel Species Microvirga brassicacearum, a Rapeseed Endophyte with Biotechnological Potential.</title>
        <authorList>
            <person name="Jimenez-Gomez A."/>
            <person name="Saati-Santamaria Z."/>
            <person name="Igual J.M."/>
            <person name="Rivas R."/>
            <person name="Mateos P.F."/>
            <person name="Garcia-Fraile P."/>
        </authorList>
    </citation>
    <scope>NUCLEOTIDE SEQUENCE [LARGE SCALE GENOMIC DNA]</scope>
    <source>
        <strain evidence="5 6">CDVBN77</strain>
    </source>
</reference>
<organism evidence="5 6">
    <name type="scientific">Microvirga brassicacearum</name>
    <dbReference type="NCBI Taxonomy" id="2580413"/>
    <lineage>
        <taxon>Bacteria</taxon>
        <taxon>Pseudomonadati</taxon>
        <taxon>Pseudomonadota</taxon>
        <taxon>Alphaproteobacteria</taxon>
        <taxon>Hyphomicrobiales</taxon>
        <taxon>Methylobacteriaceae</taxon>
        <taxon>Microvirga</taxon>
    </lineage>
</organism>
<dbReference type="PANTHER" id="PTHR43309:SF5">
    <property type="entry name" value="5-OXOPROLINASE SUBUNIT C"/>
    <property type="match status" value="1"/>
</dbReference>
<keyword evidence="6" id="KW-1185">Reference proteome</keyword>
<dbReference type="SMART" id="SM00797">
    <property type="entry name" value="AHS2"/>
    <property type="match status" value="1"/>
</dbReference>
<dbReference type="OrthoDB" id="9768696at2"/>
<evidence type="ECO:0000313" key="5">
    <source>
        <dbReference type="EMBL" id="KAB0266085.1"/>
    </source>
</evidence>
<dbReference type="InterPro" id="IPR052708">
    <property type="entry name" value="PxpC"/>
</dbReference>
<dbReference type="PANTHER" id="PTHR43309">
    <property type="entry name" value="5-OXOPROLINASE SUBUNIT C"/>
    <property type="match status" value="1"/>
</dbReference>
<evidence type="ECO:0000256" key="2">
    <source>
        <dbReference type="ARBA" id="ARBA00022801"/>
    </source>
</evidence>
<name>A0A5N3P8T5_9HYPH</name>
<evidence type="ECO:0000313" key="6">
    <source>
        <dbReference type="Proteomes" id="UP000325684"/>
    </source>
</evidence>
<keyword evidence="3" id="KW-0067">ATP-binding</keyword>
<feature type="domain" description="Carboxyltransferase" evidence="4">
    <location>
        <begin position="26"/>
        <end position="301"/>
    </location>
</feature>
<dbReference type="InterPro" id="IPR003778">
    <property type="entry name" value="CT_A_B"/>
</dbReference>
<gene>
    <name evidence="5" type="ORF">FEZ63_15100</name>
</gene>
<evidence type="ECO:0000256" key="3">
    <source>
        <dbReference type="ARBA" id="ARBA00022840"/>
    </source>
</evidence>
<dbReference type="GO" id="GO:0016740">
    <property type="term" value="F:transferase activity"/>
    <property type="evidence" value="ECO:0007669"/>
    <property type="project" value="UniProtKB-KW"/>
</dbReference>
<dbReference type="SUPFAM" id="SSF50891">
    <property type="entry name" value="Cyclophilin-like"/>
    <property type="match status" value="1"/>
</dbReference>
<dbReference type="Proteomes" id="UP000325684">
    <property type="component" value="Unassembled WGS sequence"/>
</dbReference>
<dbReference type="Gene3D" id="2.40.100.10">
    <property type="entry name" value="Cyclophilin-like"/>
    <property type="match status" value="1"/>
</dbReference>
<dbReference type="InterPro" id="IPR029000">
    <property type="entry name" value="Cyclophilin-like_dom_sf"/>
</dbReference>
<keyword evidence="1" id="KW-0547">Nucleotide-binding</keyword>
<protein>
    <submittedName>
        <fullName evidence="5">Biotin-dependent carboxyltransferase family protein</fullName>
    </submittedName>
</protein>
<comment type="caution">
    <text evidence="5">The sequence shown here is derived from an EMBL/GenBank/DDBJ whole genome shotgun (WGS) entry which is preliminary data.</text>
</comment>
<dbReference type="GO" id="GO:0005524">
    <property type="term" value="F:ATP binding"/>
    <property type="evidence" value="ECO:0007669"/>
    <property type="project" value="UniProtKB-KW"/>
</dbReference>
<dbReference type="NCBIfam" id="TIGR00724">
    <property type="entry name" value="urea_amlyse_rel"/>
    <property type="match status" value="1"/>
</dbReference>
<dbReference type="Pfam" id="PF02626">
    <property type="entry name" value="CT_A_B"/>
    <property type="match status" value="1"/>
</dbReference>